<reference evidence="9 11" key="2">
    <citation type="submission" date="2016-05" db="EMBL/GenBank/DDBJ databases">
        <authorList>
            <person name="Prochazka B."/>
            <person name="Indra A."/>
            <person name="Hasenberger P."/>
            <person name="Blaschitz M."/>
            <person name="Wagner L."/>
            <person name="Wewalka G."/>
            <person name="Sorschag S."/>
            <person name="Schmid D."/>
            <person name="Ruppitsch W."/>
        </authorList>
    </citation>
    <scope>NUCLEOTIDE SEQUENCE [LARGE SCALE GENOMIC DNA]</scope>
    <source>
        <strain evidence="9 11">974010_12</strain>
    </source>
</reference>
<dbReference type="GO" id="GO:0005524">
    <property type="term" value="F:ATP binding"/>
    <property type="evidence" value="ECO:0007669"/>
    <property type="project" value="UniProtKB-KW"/>
</dbReference>
<evidence type="ECO:0000313" key="11">
    <source>
        <dbReference type="Proteomes" id="UP000093336"/>
    </source>
</evidence>
<dbReference type="RefSeq" id="WP_058450563.1">
    <property type="nucleotide sequence ID" value="NZ_CAAAJF010000001.1"/>
</dbReference>
<evidence type="ECO:0000256" key="1">
    <source>
        <dbReference type="ARBA" id="ARBA00022490"/>
    </source>
</evidence>
<proteinExistence type="predicted"/>
<dbReference type="EMBL" id="LNYG01000013">
    <property type="protein sequence ID" value="KTD08554.1"/>
    <property type="molecule type" value="Genomic_DNA"/>
</dbReference>
<organism evidence="8 10">
    <name type="scientific">Legionella jamestowniensis</name>
    <dbReference type="NCBI Taxonomy" id="455"/>
    <lineage>
        <taxon>Bacteria</taxon>
        <taxon>Pseudomonadati</taxon>
        <taxon>Pseudomonadota</taxon>
        <taxon>Gammaproteobacteria</taxon>
        <taxon>Legionellales</taxon>
        <taxon>Legionellaceae</taxon>
        <taxon>Legionella</taxon>
    </lineage>
</organism>
<evidence type="ECO:0000313" key="10">
    <source>
        <dbReference type="Proteomes" id="UP000054715"/>
    </source>
</evidence>
<gene>
    <name evidence="8" type="primary">purQ</name>
    <name evidence="9" type="ORF">A8135_05005</name>
    <name evidence="8" type="ORF">Ljam_2749</name>
</gene>
<dbReference type="EC" id="6.3.5.3" evidence="8"/>
<protein>
    <submittedName>
        <fullName evidence="8 9">Phosphoribosylformylglycinamidine synthase I</fullName>
        <ecNumber evidence="8">6.3.5.3</ecNumber>
    </submittedName>
</protein>
<keyword evidence="2 8" id="KW-0436">Ligase</keyword>
<keyword evidence="4" id="KW-0658">Purine biosynthesis</keyword>
<evidence type="ECO:0000313" key="8">
    <source>
        <dbReference type="EMBL" id="KTD08554.1"/>
    </source>
</evidence>
<reference evidence="8 10" key="1">
    <citation type="submission" date="2015-11" db="EMBL/GenBank/DDBJ databases">
        <title>Genomic analysis of 38 Legionella species identifies large and diverse effector repertoires.</title>
        <authorList>
            <person name="Burstein D."/>
            <person name="Amaro F."/>
            <person name="Zusman T."/>
            <person name="Lifshitz Z."/>
            <person name="Cohen O."/>
            <person name="Gilbert J.A."/>
            <person name="Pupko T."/>
            <person name="Shuman H.A."/>
            <person name="Segal G."/>
        </authorList>
    </citation>
    <scope>NUCLEOTIDE SEQUENCE [LARGE SCALE GENOMIC DNA]</scope>
    <source>
        <strain evidence="8 10">JA-26-G1-E2</strain>
    </source>
</reference>
<dbReference type="PATRIC" id="fig|455.5.peg.2888"/>
<dbReference type="PANTHER" id="PTHR47552">
    <property type="entry name" value="PHOSPHORIBOSYLFORMYLGLYCINAMIDINE SYNTHASE SUBUNIT PURQ"/>
    <property type="match status" value="1"/>
</dbReference>
<dbReference type="InterPro" id="IPR010075">
    <property type="entry name" value="PRibForGlyAmidine_synth_PurQ"/>
</dbReference>
<dbReference type="EMBL" id="LYOZ01000052">
    <property type="protein sequence ID" value="OCH96994.1"/>
    <property type="molecule type" value="Genomic_DNA"/>
</dbReference>
<dbReference type="AlphaFoldDB" id="A0A0W0UKZ8"/>
<dbReference type="InterPro" id="IPR029062">
    <property type="entry name" value="Class_I_gatase-like"/>
</dbReference>
<keyword evidence="6" id="KW-0067">ATP-binding</keyword>
<keyword evidence="7" id="KW-0315">Glutamine amidotransferase</keyword>
<evidence type="ECO:0000256" key="4">
    <source>
        <dbReference type="ARBA" id="ARBA00022755"/>
    </source>
</evidence>
<comment type="caution">
    <text evidence="8">The sequence shown here is derived from an EMBL/GenBank/DDBJ whole genome shotgun (WGS) entry which is preliminary data.</text>
</comment>
<evidence type="ECO:0000256" key="5">
    <source>
        <dbReference type="ARBA" id="ARBA00022801"/>
    </source>
</evidence>
<dbReference type="PANTHER" id="PTHR47552:SF1">
    <property type="entry name" value="PHOSPHORIBOSYLFORMYLGLYCINAMIDINE SYNTHASE SUBUNIT PURQ"/>
    <property type="match status" value="1"/>
</dbReference>
<keyword evidence="5" id="KW-0378">Hydrolase</keyword>
<keyword evidence="3" id="KW-0547">Nucleotide-binding</keyword>
<keyword evidence="11" id="KW-1185">Reference proteome</keyword>
<dbReference type="OrthoDB" id="9804441at2"/>
<dbReference type="GO" id="GO:0006189">
    <property type="term" value="P:'de novo' IMP biosynthetic process"/>
    <property type="evidence" value="ECO:0007669"/>
    <property type="project" value="InterPro"/>
</dbReference>
<dbReference type="SUPFAM" id="SSF52317">
    <property type="entry name" value="Class I glutamine amidotransferase-like"/>
    <property type="match status" value="1"/>
</dbReference>
<evidence type="ECO:0000256" key="6">
    <source>
        <dbReference type="ARBA" id="ARBA00022840"/>
    </source>
</evidence>
<keyword evidence="1" id="KW-0963">Cytoplasm</keyword>
<dbReference type="GO" id="GO:0016787">
    <property type="term" value="F:hydrolase activity"/>
    <property type="evidence" value="ECO:0007669"/>
    <property type="project" value="UniProtKB-KW"/>
</dbReference>
<sequence>MIRIGLIQFPGSNCERETALAVKRAGMEPVEFLWNEALQKLQHFDGFILVGGFSYEDRSRAGIIAALDPVMQTIKEQGTQGKPILGICNGAQILVEAGLVPNLTNHPSGLTLTENKRLFDEKILGTGFYNAWINMRLSDTHQTNAFTRYLSPQQIIQLPIAHGEGRFVMPDSTLKELIKKGLNLFQYCDDKGQIIDNFPINPNGSIANIAAVSNEAGNILAMMPHPERTTNGDPLFRSMHDYIKEGKRGQFYVTATISSRMIPQSFSIPSNRYECLTQLIITDNHALTVEKTLRKMGLPVAVKRFKHWEIECDSEVTFNKIKGSGVLYCERKEKEVLRSEIGREQACSYLVSAKEDLIGQHTLETLNTHYAIPFKNIKHGIIWQFESDDGNTTELMETIFSTNIMGNQYAHECFQYSNSATTSKSDPLLFKANQFAH</sequence>
<dbReference type="NCBIfam" id="TIGR01737">
    <property type="entry name" value="FGAM_synth_I"/>
    <property type="match status" value="1"/>
</dbReference>
<dbReference type="GO" id="GO:0004642">
    <property type="term" value="F:phosphoribosylformylglycinamidine synthase activity"/>
    <property type="evidence" value="ECO:0007669"/>
    <property type="project" value="UniProtKB-EC"/>
</dbReference>
<dbReference type="Gene3D" id="3.40.50.880">
    <property type="match status" value="1"/>
</dbReference>
<dbReference type="Proteomes" id="UP000093336">
    <property type="component" value="Unassembled WGS sequence"/>
</dbReference>
<evidence type="ECO:0000256" key="7">
    <source>
        <dbReference type="ARBA" id="ARBA00022962"/>
    </source>
</evidence>
<dbReference type="SMART" id="SM01211">
    <property type="entry name" value="GATase_5"/>
    <property type="match status" value="1"/>
</dbReference>
<evidence type="ECO:0000313" key="9">
    <source>
        <dbReference type="EMBL" id="OCH96994.1"/>
    </source>
</evidence>
<dbReference type="Pfam" id="PF13507">
    <property type="entry name" value="GATase_5"/>
    <property type="match status" value="1"/>
</dbReference>
<evidence type="ECO:0000256" key="3">
    <source>
        <dbReference type="ARBA" id="ARBA00022741"/>
    </source>
</evidence>
<accession>A0A0W0UKZ8</accession>
<name>A0A0W0UKZ8_9GAMM</name>
<evidence type="ECO:0000256" key="2">
    <source>
        <dbReference type="ARBA" id="ARBA00022598"/>
    </source>
</evidence>
<dbReference type="STRING" id="455.Ljam_2749"/>
<dbReference type="Proteomes" id="UP000054715">
    <property type="component" value="Unassembled WGS sequence"/>
</dbReference>
<dbReference type="PROSITE" id="PS51273">
    <property type="entry name" value="GATASE_TYPE_1"/>
    <property type="match status" value="1"/>
</dbReference>